<reference evidence="4" key="1">
    <citation type="submission" date="2021-10" db="EMBL/GenBank/DDBJ databases">
        <title>De novo Genome Assembly of Clathrus columnatus (Basidiomycota, Fungi) Using Illumina and Nanopore Sequence Data.</title>
        <authorList>
            <person name="Ogiso-Tanaka E."/>
            <person name="Itagaki H."/>
            <person name="Hosoya T."/>
            <person name="Hosaka K."/>
        </authorList>
    </citation>
    <scope>NUCLEOTIDE SEQUENCE</scope>
    <source>
        <strain evidence="4">MO-923</strain>
    </source>
</reference>
<keyword evidence="2" id="KW-0521">NADP</keyword>
<gene>
    <name evidence="4" type="ORF">Clacol_006043</name>
</gene>
<evidence type="ECO:0000313" key="4">
    <source>
        <dbReference type="EMBL" id="GJJ11805.1"/>
    </source>
</evidence>
<organism evidence="4 5">
    <name type="scientific">Clathrus columnatus</name>
    <dbReference type="NCBI Taxonomy" id="1419009"/>
    <lineage>
        <taxon>Eukaryota</taxon>
        <taxon>Fungi</taxon>
        <taxon>Dikarya</taxon>
        <taxon>Basidiomycota</taxon>
        <taxon>Agaricomycotina</taxon>
        <taxon>Agaricomycetes</taxon>
        <taxon>Phallomycetidae</taxon>
        <taxon>Phallales</taxon>
        <taxon>Clathraceae</taxon>
        <taxon>Clathrus</taxon>
    </lineage>
</organism>
<sequence length="82" mass="8584">MDKSNIPDVTIPTLFNIKGKIAVITGGGSGIGTMIATSFVQNGAKVYITSRKEAQLKSTCEALNQKGSGSCRYIVGDISVCE</sequence>
<dbReference type="AlphaFoldDB" id="A0AAV5ABT0"/>
<dbReference type="Proteomes" id="UP001050691">
    <property type="component" value="Unassembled WGS sequence"/>
</dbReference>
<dbReference type="SUPFAM" id="SSF51735">
    <property type="entry name" value="NAD(P)-binding Rossmann-fold domains"/>
    <property type="match status" value="1"/>
</dbReference>
<dbReference type="InterPro" id="IPR052178">
    <property type="entry name" value="Sec_Metab_Biosynth_SDR"/>
</dbReference>
<evidence type="ECO:0000256" key="2">
    <source>
        <dbReference type="ARBA" id="ARBA00022857"/>
    </source>
</evidence>
<comment type="caution">
    <text evidence="4">The sequence shown here is derived from an EMBL/GenBank/DDBJ whole genome shotgun (WGS) entry which is preliminary data.</text>
</comment>
<evidence type="ECO:0000256" key="1">
    <source>
        <dbReference type="ARBA" id="ARBA00006484"/>
    </source>
</evidence>
<comment type="similarity">
    <text evidence="1">Belongs to the short-chain dehydrogenases/reductases (SDR) family.</text>
</comment>
<dbReference type="GO" id="GO:0016491">
    <property type="term" value="F:oxidoreductase activity"/>
    <property type="evidence" value="ECO:0007669"/>
    <property type="project" value="UniProtKB-KW"/>
</dbReference>
<keyword evidence="3" id="KW-0560">Oxidoreductase</keyword>
<keyword evidence="5" id="KW-1185">Reference proteome</keyword>
<dbReference type="PANTHER" id="PTHR43618:SF8">
    <property type="entry name" value="7ALPHA-HYDROXYSTEROID DEHYDROGENASE"/>
    <property type="match status" value="1"/>
</dbReference>
<dbReference type="InterPro" id="IPR036291">
    <property type="entry name" value="NAD(P)-bd_dom_sf"/>
</dbReference>
<dbReference type="EMBL" id="BPWL01000007">
    <property type="protein sequence ID" value="GJJ11805.1"/>
    <property type="molecule type" value="Genomic_DNA"/>
</dbReference>
<evidence type="ECO:0000313" key="5">
    <source>
        <dbReference type="Proteomes" id="UP001050691"/>
    </source>
</evidence>
<dbReference type="PANTHER" id="PTHR43618">
    <property type="entry name" value="7-ALPHA-HYDROXYSTEROID DEHYDROGENASE"/>
    <property type="match status" value="1"/>
</dbReference>
<dbReference type="Gene3D" id="3.40.50.720">
    <property type="entry name" value="NAD(P)-binding Rossmann-like Domain"/>
    <property type="match status" value="1"/>
</dbReference>
<accession>A0AAV5ABT0</accession>
<protein>
    <submittedName>
        <fullName evidence="4">Uncharacterized protein</fullName>
    </submittedName>
</protein>
<dbReference type="InterPro" id="IPR002347">
    <property type="entry name" value="SDR_fam"/>
</dbReference>
<proteinExistence type="inferred from homology"/>
<name>A0AAV5ABT0_9AGAM</name>
<dbReference type="Pfam" id="PF00106">
    <property type="entry name" value="adh_short"/>
    <property type="match status" value="1"/>
</dbReference>
<evidence type="ECO:0000256" key="3">
    <source>
        <dbReference type="ARBA" id="ARBA00023002"/>
    </source>
</evidence>